<dbReference type="HAMAP" id="MF_01139">
    <property type="entry name" value="ISPT"/>
    <property type="match status" value="1"/>
</dbReference>
<name>A0A811N793_9POAL</name>
<dbReference type="InterPro" id="IPR001441">
    <property type="entry name" value="UPP_synth-like"/>
</dbReference>
<dbReference type="Gene3D" id="3.40.1180.10">
    <property type="entry name" value="Decaprenyl diphosphate synthase-like"/>
    <property type="match status" value="2"/>
</dbReference>
<dbReference type="CDD" id="cd00475">
    <property type="entry name" value="Cis_IPPS"/>
    <property type="match status" value="1"/>
</dbReference>
<evidence type="ECO:0000256" key="1">
    <source>
        <dbReference type="ARBA" id="ARBA00022679"/>
    </source>
</evidence>
<sequence length="265" mass="29951">MLSRFLSMLSRVLLFVTARLNRTRHHDCSVYGGAGAEVAPPSQAALVQRGIRPESLPRHVAVVMDGNRRWAQARGLLTAKGHEAGRRALELTMEVDYLMGMMEQTIRDNLDEYVRNGIRLHVIGDPSRRPSSLQNTIQEAEEMTRNNSQLHLIVATCYSGQWDIVQACRALAGEVQRKTLRPEDIDEAMLASKLATSVAGVEFSCPDLVIRTSGELRLSNFLMWQSAYSELYFTDVMWPDFGETEYLQALSSFQSRERRFGQRNA</sequence>
<gene>
    <name evidence="4" type="ORF">NCGR_LOCUS13690</name>
</gene>
<dbReference type="SUPFAM" id="SSF64005">
    <property type="entry name" value="Undecaprenyl diphosphate synthase"/>
    <property type="match status" value="1"/>
</dbReference>
<dbReference type="InterPro" id="IPR036424">
    <property type="entry name" value="UPP_synth-like_sf"/>
</dbReference>
<accession>A0A811N793</accession>
<keyword evidence="5" id="KW-1185">Reference proteome</keyword>
<dbReference type="OrthoDB" id="4173905at2759"/>
<organism evidence="4 5">
    <name type="scientific">Miscanthus lutarioriparius</name>
    <dbReference type="NCBI Taxonomy" id="422564"/>
    <lineage>
        <taxon>Eukaryota</taxon>
        <taxon>Viridiplantae</taxon>
        <taxon>Streptophyta</taxon>
        <taxon>Embryophyta</taxon>
        <taxon>Tracheophyta</taxon>
        <taxon>Spermatophyta</taxon>
        <taxon>Magnoliopsida</taxon>
        <taxon>Liliopsida</taxon>
        <taxon>Poales</taxon>
        <taxon>Poaceae</taxon>
        <taxon>PACMAD clade</taxon>
        <taxon>Panicoideae</taxon>
        <taxon>Andropogonodae</taxon>
        <taxon>Andropogoneae</taxon>
        <taxon>Saccharinae</taxon>
        <taxon>Miscanthus</taxon>
    </lineage>
</organism>
<dbReference type="EC" id="2.5.1.-" evidence="2"/>
<evidence type="ECO:0000313" key="4">
    <source>
        <dbReference type="EMBL" id="CAD6220117.1"/>
    </source>
</evidence>
<dbReference type="GO" id="GO:0016094">
    <property type="term" value="P:polyprenol biosynthetic process"/>
    <property type="evidence" value="ECO:0007669"/>
    <property type="project" value="TreeGrafter"/>
</dbReference>
<reference evidence="4" key="1">
    <citation type="submission" date="2020-10" db="EMBL/GenBank/DDBJ databases">
        <authorList>
            <person name="Han B."/>
            <person name="Lu T."/>
            <person name="Zhao Q."/>
            <person name="Huang X."/>
            <person name="Zhao Y."/>
        </authorList>
    </citation>
    <scope>NUCLEOTIDE SEQUENCE</scope>
</reference>
<protein>
    <recommendedName>
        <fullName evidence="2">Alkyl transferase</fullName>
        <ecNumber evidence="2">2.5.1.-</ecNumber>
    </recommendedName>
</protein>
<feature type="signal peptide" evidence="3">
    <location>
        <begin position="1"/>
        <end position="18"/>
    </location>
</feature>
<comment type="caution">
    <text evidence="4">The sequence shown here is derived from an EMBL/GenBank/DDBJ whole genome shotgun (WGS) entry which is preliminary data.</text>
</comment>
<dbReference type="AlphaFoldDB" id="A0A811N793"/>
<evidence type="ECO:0000256" key="2">
    <source>
        <dbReference type="RuleBase" id="RU363018"/>
    </source>
</evidence>
<dbReference type="EMBL" id="CAJGYO010000003">
    <property type="protein sequence ID" value="CAD6220117.1"/>
    <property type="molecule type" value="Genomic_DNA"/>
</dbReference>
<dbReference type="PANTHER" id="PTHR10291">
    <property type="entry name" value="DEHYDRODOLICHYL DIPHOSPHATE SYNTHASE FAMILY MEMBER"/>
    <property type="match status" value="1"/>
</dbReference>
<feature type="chain" id="PRO_5032643960" description="Alkyl transferase" evidence="3">
    <location>
        <begin position="19"/>
        <end position="265"/>
    </location>
</feature>
<comment type="similarity">
    <text evidence="2">Belongs to the UPP synthase family.</text>
</comment>
<keyword evidence="1 2" id="KW-0808">Transferase</keyword>
<dbReference type="NCBIfam" id="TIGR00055">
    <property type="entry name" value="uppS"/>
    <property type="match status" value="1"/>
</dbReference>
<dbReference type="GO" id="GO:0045547">
    <property type="term" value="F:ditrans,polycis-polyprenyl diphosphate synthase [(2E,6E)-farnesyl diphosphate specific] activity"/>
    <property type="evidence" value="ECO:0007669"/>
    <property type="project" value="TreeGrafter"/>
</dbReference>
<evidence type="ECO:0000256" key="3">
    <source>
        <dbReference type="SAM" id="SignalP"/>
    </source>
</evidence>
<keyword evidence="3" id="KW-0732">Signal</keyword>
<proteinExistence type="inferred from homology"/>
<evidence type="ECO:0000313" key="5">
    <source>
        <dbReference type="Proteomes" id="UP000604825"/>
    </source>
</evidence>
<dbReference type="Pfam" id="PF01255">
    <property type="entry name" value="Prenyltransf"/>
    <property type="match status" value="1"/>
</dbReference>
<dbReference type="InterPro" id="IPR018520">
    <property type="entry name" value="UPP_synth-like_CS"/>
</dbReference>
<dbReference type="PROSITE" id="PS01066">
    <property type="entry name" value="UPP_SYNTHASE"/>
    <property type="match status" value="1"/>
</dbReference>
<dbReference type="Proteomes" id="UP000604825">
    <property type="component" value="Unassembled WGS sequence"/>
</dbReference>
<dbReference type="PANTHER" id="PTHR10291:SF23">
    <property type="entry name" value="ALKYL TRANSFERASE"/>
    <property type="match status" value="1"/>
</dbReference>